<evidence type="ECO:0000256" key="3">
    <source>
        <dbReference type="ARBA" id="ARBA00022737"/>
    </source>
</evidence>
<dbReference type="InterPro" id="IPR016024">
    <property type="entry name" value="ARM-type_fold"/>
</dbReference>
<evidence type="ECO:0000313" key="7">
    <source>
        <dbReference type="Proteomes" id="UP000759131"/>
    </source>
</evidence>
<evidence type="ECO:0000313" key="6">
    <source>
        <dbReference type="EMBL" id="CAD7621498.1"/>
    </source>
</evidence>
<dbReference type="FunFam" id="1.25.10.10:FF:000276">
    <property type="entry name" value="Regulatory-associated protein of mTOR isoform 1"/>
    <property type="match status" value="1"/>
</dbReference>
<proteinExistence type="inferred from homology"/>
<dbReference type="GO" id="GO:0031931">
    <property type="term" value="C:TORC1 complex"/>
    <property type="evidence" value="ECO:0007669"/>
    <property type="project" value="InterPro"/>
</dbReference>
<evidence type="ECO:0000259" key="5">
    <source>
        <dbReference type="SMART" id="SM01302"/>
    </source>
</evidence>
<dbReference type="GO" id="GO:0071230">
    <property type="term" value="P:cellular response to amino acid stimulus"/>
    <property type="evidence" value="ECO:0007669"/>
    <property type="project" value="TreeGrafter"/>
</dbReference>
<dbReference type="GO" id="GO:0038202">
    <property type="term" value="P:TORC1 signaling"/>
    <property type="evidence" value="ECO:0007669"/>
    <property type="project" value="TreeGrafter"/>
</dbReference>
<dbReference type="Gene3D" id="2.130.10.10">
    <property type="entry name" value="YVTN repeat-like/Quinoprotein amine dehydrogenase"/>
    <property type="match status" value="1"/>
</dbReference>
<feature type="region of interest" description="Disordered" evidence="4">
    <location>
        <begin position="893"/>
        <end position="950"/>
    </location>
</feature>
<feature type="region of interest" description="Disordered" evidence="4">
    <location>
        <begin position="1"/>
        <end position="22"/>
    </location>
</feature>
<dbReference type="GO" id="GO:0030674">
    <property type="term" value="F:protein-macromolecule adaptor activity"/>
    <property type="evidence" value="ECO:0007669"/>
    <property type="project" value="TreeGrafter"/>
</dbReference>
<dbReference type="SMART" id="SM01302">
    <property type="entry name" value="Raptor_N"/>
    <property type="match status" value="1"/>
</dbReference>
<dbReference type="InterPro" id="IPR036322">
    <property type="entry name" value="WD40_repeat_dom_sf"/>
</dbReference>
<dbReference type="PRINTS" id="PR01547">
    <property type="entry name" value="YEAST176DUF"/>
</dbReference>
<dbReference type="InterPro" id="IPR000357">
    <property type="entry name" value="HEAT"/>
</dbReference>
<dbReference type="InterPro" id="IPR011989">
    <property type="entry name" value="ARM-like"/>
</dbReference>
<dbReference type="InterPro" id="IPR029347">
    <property type="entry name" value="Raptor_N"/>
</dbReference>
<dbReference type="Proteomes" id="UP000759131">
    <property type="component" value="Unassembled WGS sequence"/>
</dbReference>
<dbReference type="InterPro" id="IPR015943">
    <property type="entry name" value="WD40/YVTN_repeat-like_dom_sf"/>
</dbReference>
<protein>
    <recommendedName>
        <fullName evidence="5">Raptor N-terminal CASPase-like domain-containing protein</fullName>
    </recommendedName>
</protein>
<reference evidence="6" key="1">
    <citation type="submission" date="2020-11" db="EMBL/GenBank/DDBJ databases">
        <authorList>
            <person name="Tran Van P."/>
        </authorList>
    </citation>
    <scope>NUCLEOTIDE SEQUENCE</scope>
</reference>
<organism evidence="6">
    <name type="scientific">Medioppia subpectinata</name>
    <dbReference type="NCBI Taxonomy" id="1979941"/>
    <lineage>
        <taxon>Eukaryota</taxon>
        <taxon>Metazoa</taxon>
        <taxon>Ecdysozoa</taxon>
        <taxon>Arthropoda</taxon>
        <taxon>Chelicerata</taxon>
        <taxon>Arachnida</taxon>
        <taxon>Acari</taxon>
        <taxon>Acariformes</taxon>
        <taxon>Sarcoptiformes</taxon>
        <taxon>Oribatida</taxon>
        <taxon>Brachypylina</taxon>
        <taxon>Oppioidea</taxon>
        <taxon>Oppiidae</taxon>
        <taxon>Medioppia</taxon>
    </lineage>
</organism>
<dbReference type="SUPFAM" id="SSF48371">
    <property type="entry name" value="ARM repeat"/>
    <property type="match status" value="1"/>
</dbReference>
<dbReference type="InterPro" id="IPR001680">
    <property type="entry name" value="WD40_rpt"/>
</dbReference>
<dbReference type="GO" id="GO:0009267">
    <property type="term" value="P:cellular response to starvation"/>
    <property type="evidence" value="ECO:0007669"/>
    <property type="project" value="TreeGrafter"/>
</dbReference>
<dbReference type="PANTHER" id="PTHR12848">
    <property type="entry name" value="REGULATORY-ASSOCIATED PROTEIN OF MTOR"/>
    <property type="match status" value="1"/>
</dbReference>
<dbReference type="SMART" id="SM00320">
    <property type="entry name" value="WD40"/>
    <property type="match status" value="5"/>
</dbReference>
<feature type="compositionally biased region" description="Polar residues" evidence="4">
    <location>
        <begin position="898"/>
        <end position="946"/>
    </location>
</feature>
<dbReference type="Pfam" id="PF14538">
    <property type="entry name" value="Raptor_N"/>
    <property type="match status" value="1"/>
</dbReference>
<dbReference type="OrthoDB" id="10262360at2759"/>
<dbReference type="GO" id="GO:0030307">
    <property type="term" value="P:positive regulation of cell growth"/>
    <property type="evidence" value="ECO:0007669"/>
    <property type="project" value="TreeGrafter"/>
</dbReference>
<dbReference type="InterPro" id="IPR004083">
    <property type="entry name" value="Raptor"/>
</dbReference>
<comment type="similarity">
    <text evidence="1">Belongs to the WD repeat RAPTOR family.</text>
</comment>
<evidence type="ECO:0000256" key="2">
    <source>
        <dbReference type="ARBA" id="ARBA00022574"/>
    </source>
</evidence>
<keyword evidence="3" id="KW-0677">Repeat</keyword>
<name>A0A7R9KGT3_9ACAR</name>
<evidence type="ECO:0000256" key="1">
    <source>
        <dbReference type="ARBA" id="ARBA00009257"/>
    </source>
</evidence>
<keyword evidence="7" id="KW-1185">Reference proteome</keyword>
<evidence type="ECO:0000256" key="4">
    <source>
        <dbReference type="SAM" id="MobiDB-lite"/>
    </source>
</evidence>
<accession>A0A7R9KGT3</accession>
<dbReference type="GO" id="GO:0010506">
    <property type="term" value="P:regulation of autophagy"/>
    <property type="evidence" value="ECO:0007669"/>
    <property type="project" value="TreeGrafter"/>
</dbReference>
<dbReference type="GO" id="GO:0005737">
    <property type="term" value="C:cytoplasm"/>
    <property type="evidence" value="ECO:0007669"/>
    <property type="project" value="TreeGrafter"/>
</dbReference>
<dbReference type="SUPFAM" id="SSF50978">
    <property type="entry name" value="WD40 repeat-like"/>
    <property type="match status" value="1"/>
</dbReference>
<keyword evidence="2" id="KW-0853">WD repeat</keyword>
<dbReference type="Gene3D" id="1.25.10.10">
    <property type="entry name" value="Leucine-rich Repeat Variant"/>
    <property type="match status" value="1"/>
</dbReference>
<sequence>MSGEIHFDTYLNTQSQHSDESHDERQCIVLSNAFDQLRHREAIQGMDSPDNHSPHSWRMKDRMKTVSVALVLCLNVGVDPPDIIKPNPCSVLQCWVDPFSLAPQKALEAIGANLLKQYERWQPRARYKQSLDPTVEDVKKLCTSLRRNAKDERVLFHYNGHGVPKPTVNGEIWVFNRSYTQYIPLSVYDLQQWMGWPSIYVLECSNAGTIVDSFTQFAIQHEKEYEMNLNTNTSSNGSPFHHQMAPNYKNCILLAACAKNELLPMHPDLPADLFSSCLTTPIKISLRWFIKQSAGKLVPAFSSCLTTPIKISLRWFIKQSAGKLVPAVNLELLDKIPGQLSDRRTMLGELNWIFTAITDTIAWNTLPRDLFQRLFRQDLLVASLFRNFLLAERIMRTYDCTPISYPALPPAYHHPMWNAWDLAVDLCLAQLDPIINENAQYKHSQFFSEQLTAFEVWLKLGARPDRHPEQLPIVLQVLLSQVHRSRALDLLGRFLDLGPWAVHLALSVGIFPYVLKLLQSSARELRPLLVFIWAKVLAVDQSCQADLVRDNSHRYFLSVLSDQHMPEEHRTMAAFVMACIVKNHLAGQEAALQGNTPSNGNLIDHCLEQLQSQCSDGYSAPIGSTPLLRQWLAICLGHIWENNANARWIGTRNTAHEKLFVLLEDPVPEVRAAAVYALGTFINSVTERTDHANALDQSIAITLINKVLNDSSPLVRKELLVALHWLVLIFENCFMSIIIKLDDKNREMAQNSHMSASNIDNYLSVGTPPQGLRKVASRDRLSAITNKFLSVPISITPNSHQHFGPGEPITPPNHSAVHNIPIKRVNSSNSLHNYQTNSGAISGSAIPNVFNTIWKTITAYANDPFPEVASMARTVIDEMKARAYQPLTAYDSLKESNSEQSLSEPNSPNNMQSFMSESPTSNTGNPSQRTTPNRESLNKPNMTSPFPHNKGLHYYNTKRHIFGREPSVSDKSQDGNADELSNCQREPLISTSFIEWCTKHFSQPYASNMNYCENTDFESHSHYEKEWKTSRNRSLEESARKELMSADPSQIGEQIFHQKNANSPQHLVFHPFENRLIVGERESFSVWSFDSQQNFHNNYNNNNNNNITPVLLGTHSNQNSLPSRITNIQLINTHDLTQLMTGCDDGSVRVWRDFTLNDKSEKPKLVTAFHIFNDMQPSSKSGVILSWNQWQHKLIASGETRVIRLWDATKEMKIRDLNTGADSCVTSISIDDYHLICVGCSDGSVRVFDDRLMPHDSRVHTFYEHKGWVVNAHIYPHEDRFLIISGSLTGDIKWFDKRNATHPIKSISTGLGMTAMSVHSEANVFAWYITHTIHIIINCLLIHYFVLNSGLGNQNLPNGYPSINLYTFDGLCGNTIRYYDGFMGNRLGPICSLAFHPIKAQLAAGTTDNSISLYRPSKLSKHF</sequence>
<feature type="non-terminal residue" evidence="6">
    <location>
        <position position="1"/>
    </location>
</feature>
<gene>
    <name evidence="6" type="ORF">OSB1V03_LOCUS1969</name>
</gene>
<dbReference type="EMBL" id="OC855208">
    <property type="protein sequence ID" value="CAD7621498.1"/>
    <property type="molecule type" value="Genomic_DNA"/>
</dbReference>
<dbReference type="Pfam" id="PF02985">
    <property type="entry name" value="HEAT"/>
    <property type="match status" value="1"/>
</dbReference>
<dbReference type="PANTHER" id="PTHR12848:SF16">
    <property type="entry name" value="REGULATORY-ASSOCIATED PROTEIN OF MTOR"/>
    <property type="match status" value="1"/>
</dbReference>
<feature type="domain" description="Raptor N-terminal CASPase-like" evidence="5">
    <location>
        <begin position="62"/>
        <end position="215"/>
    </location>
</feature>
<dbReference type="EMBL" id="CAJPIZ010000633">
    <property type="protein sequence ID" value="CAG2101928.1"/>
    <property type="molecule type" value="Genomic_DNA"/>
</dbReference>